<gene>
    <name evidence="1" type="ORF">HaLaN_14356</name>
</gene>
<accession>A0A699Z532</accession>
<comment type="caution">
    <text evidence="1">The sequence shown here is derived from an EMBL/GenBank/DDBJ whole genome shotgun (WGS) entry which is preliminary data.</text>
</comment>
<evidence type="ECO:0000313" key="1">
    <source>
        <dbReference type="EMBL" id="GFH17673.1"/>
    </source>
</evidence>
<proteinExistence type="predicted"/>
<organism evidence="1 2">
    <name type="scientific">Haematococcus lacustris</name>
    <name type="common">Green alga</name>
    <name type="synonym">Haematococcus pluvialis</name>
    <dbReference type="NCBI Taxonomy" id="44745"/>
    <lineage>
        <taxon>Eukaryota</taxon>
        <taxon>Viridiplantae</taxon>
        <taxon>Chlorophyta</taxon>
        <taxon>core chlorophytes</taxon>
        <taxon>Chlorophyceae</taxon>
        <taxon>CS clade</taxon>
        <taxon>Chlamydomonadales</taxon>
        <taxon>Haematococcaceae</taxon>
        <taxon>Haematococcus</taxon>
    </lineage>
</organism>
<feature type="non-terminal residue" evidence="1">
    <location>
        <position position="1"/>
    </location>
</feature>
<evidence type="ECO:0000313" key="2">
    <source>
        <dbReference type="Proteomes" id="UP000485058"/>
    </source>
</evidence>
<keyword evidence="2" id="KW-1185">Reference proteome</keyword>
<dbReference type="EMBL" id="BLLF01001185">
    <property type="protein sequence ID" value="GFH17673.1"/>
    <property type="molecule type" value="Genomic_DNA"/>
</dbReference>
<reference evidence="1 2" key="1">
    <citation type="submission" date="2020-02" db="EMBL/GenBank/DDBJ databases">
        <title>Draft genome sequence of Haematococcus lacustris strain NIES-144.</title>
        <authorList>
            <person name="Morimoto D."/>
            <person name="Nakagawa S."/>
            <person name="Yoshida T."/>
            <person name="Sawayama S."/>
        </authorList>
    </citation>
    <scope>NUCLEOTIDE SEQUENCE [LARGE SCALE GENOMIC DNA]</scope>
    <source>
        <strain evidence="1 2">NIES-144</strain>
    </source>
</reference>
<sequence>MCAARASNQSAMCMFRIGFTIDVEVAAPAVGEGVAAAATGE</sequence>
<dbReference type="Proteomes" id="UP000485058">
    <property type="component" value="Unassembled WGS sequence"/>
</dbReference>
<dbReference type="AlphaFoldDB" id="A0A699Z532"/>
<protein>
    <submittedName>
        <fullName evidence="1">Uncharacterized protein</fullName>
    </submittedName>
</protein>
<name>A0A699Z532_HAELA</name>
<feature type="non-terminal residue" evidence="1">
    <location>
        <position position="41"/>
    </location>
</feature>